<dbReference type="EMBL" id="RJUG01000003">
    <property type="protein sequence ID" value="ROI08778.1"/>
    <property type="molecule type" value="Genomic_DNA"/>
</dbReference>
<dbReference type="Proteomes" id="UP000270224">
    <property type="component" value="Unassembled WGS sequence"/>
</dbReference>
<keyword evidence="1" id="KW-1133">Transmembrane helix</keyword>
<keyword evidence="1" id="KW-0812">Transmembrane</keyword>
<evidence type="ECO:0000256" key="1">
    <source>
        <dbReference type="SAM" id="Phobius"/>
    </source>
</evidence>
<protein>
    <submittedName>
        <fullName evidence="2">Uncharacterized protein</fullName>
    </submittedName>
</protein>
<accession>A0A3N0WUN3</accession>
<sequence length="66" mass="7952">MSNFSGILENFAIVTVYFFTLTSRNFVQVPRNFRSEFLRALVVQTFFCFKIFVKENSARNWHFFQI</sequence>
<reference evidence="3" key="2">
    <citation type="submission" date="2018-11" db="EMBL/GenBank/DDBJ databases">
        <title>Proposal to divide the Flavobacteriaceae and reorganize its genera based on Amino Acid Identity values calculated from whole genome sequences.</title>
        <authorList>
            <person name="Nicholson A.C."/>
            <person name="Gulvik C.A."/>
            <person name="Whitney A.M."/>
            <person name="Humrighouse B.W."/>
            <person name="Bell M."/>
            <person name="Holmens B."/>
            <person name="Steigerwalt A."/>
            <person name="Villarma A."/>
            <person name="Sheth M."/>
            <person name="Batra D."/>
            <person name="Pryor J."/>
            <person name="Bernardet J.-F."/>
            <person name="Hugo C."/>
            <person name="Kampfer P."/>
            <person name="Newman J."/>
            <person name="Mcquiston J.R."/>
        </authorList>
    </citation>
    <scope>NUCLEOTIDE SEQUENCE [LARGE SCALE GENOMIC DNA]</scope>
    <source>
        <strain evidence="3">H3056</strain>
    </source>
</reference>
<reference evidence="3" key="1">
    <citation type="submission" date="2018-11" db="EMBL/GenBank/DDBJ databases">
        <title>Proposal to divide the Flavobacteriaceae and reorganize its genera based on Amino Acid Identity values calculated from whole genome sequences.</title>
        <authorList>
            <person name="Nicholson A.C."/>
            <person name="Gulvik C.A."/>
            <person name="Whitney A.M."/>
            <person name="Humrighouse B.W."/>
            <person name="Bell M."/>
            <person name="Holmes B."/>
            <person name="Steigerwalt A."/>
            <person name="Villarma A."/>
            <person name="Sheth M."/>
            <person name="Batra D."/>
            <person name="Pryor J."/>
            <person name="Bernardet J.-F."/>
            <person name="Hugo C."/>
            <person name="Kampfer P."/>
            <person name="Newman J."/>
            <person name="Mcquiston J.R."/>
        </authorList>
    </citation>
    <scope>NUCLEOTIDE SEQUENCE [LARGE SCALE GENOMIC DNA]</scope>
    <source>
        <strain evidence="3">H3056</strain>
    </source>
</reference>
<feature type="transmembrane region" description="Helical" evidence="1">
    <location>
        <begin position="6"/>
        <end position="27"/>
    </location>
</feature>
<gene>
    <name evidence="2" type="ORF">EGI11_04915</name>
</gene>
<name>A0A3N0WUN3_9FLAO</name>
<proteinExistence type="predicted"/>
<evidence type="ECO:0000313" key="3">
    <source>
        <dbReference type="Proteomes" id="UP000270224"/>
    </source>
</evidence>
<evidence type="ECO:0000313" key="2">
    <source>
        <dbReference type="EMBL" id="ROI08778.1"/>
    </source>
</evidence>
<organism evidence="2 3">
    <name type="scientific">Kaistella daneshvariae</name>
    <dbReference type="NCBI Taxonomy" id="2487074"/>
    <lineage>
        <taxon>Bacteria</taxon>
        <taxon>Pseudomonadati</taxon>
        <taxon>Bacteroidota</taxon>
        <taxon>Flavobacteriia</taxon>
        <taxon>Flavobacteriales</taxon>
        <taxon>Weeksellaceae</taxon>
        <taxon>Chryseobacterium group</taxon>
        <taxon>Kaistella</taxon>
    </lineage>
</organism>
<dbReference type="AlphaFoldDB" id="A0A3N0WUN3"/>
<comment type="caution">
    <text evidence="2">The sequence shown here is derived from an EMBL/GenBank/DDBJ whole genome shotgun (WGS) entry which is preliminary data.</text>
</comment>
<keyword evidence="1" id="KW-0472">Membrane</keyword>